<keyword evidence="3" id="KW-1185">Reference proteome</keyword>
<accession>A0A2H3B6M0</accession>
<sequence length="886" mass="99174">MPRTLKQSAPSPARDPPSSIDDHAKDHEAPEHVEYHAAVNGKPCDSKGTILPDGTLPPLFIYGSLDDFTPFKDHTSFELADLLYRRNQMPATQLNDLLQIWSAHHVDSPPFVNSDDLYSSIDATTIGSVSWQSFSVIYQGKIESESPPSWKMTEYEVFSCDPCEVIKNQLANPDFANEMDFSPKYFMSGNWAWQQANQISDELGLSDITYCPVIAGSDKTMVSVVTGQNEFYLLYASNGLIHNNVRHAHRNGVSLIGFLSVPKTDRQHHDSSEFQAFCCQIFHGSLQAIFESLRPGMETPEILCYAKMTTTSSAPGDRHYRWTIYGLGPYIADYPEQALLACIVQGWCPQCTASHRNLDGPGGRRTHEHTTACFHAMSSKEMWDDYGIIDGIIPYTSGFPRANLHELLLPDLLHQIIKGTFKDHLVTWVEEYIKTSNAPQEAARILADIDCHIAAVPPFPGLRRFPEGHGFKQWTGDDSKTLMKVYLPAISGHVPPQMVHVLSAFMEFCYRVYCSVIDEDDLVKIYASVANFHREREVFRTLGIRTDDIHSDGTRTDAFSLPHQHALSHFLHLIQEFGAPNGLCSSIMESKHIKAVKEPWQHSNRFEALAQMLLINEWLDKLAAAQVDFQAQGMLDSSLFGKSHTDVSAPDSTDENDDGGPVESLDMLLIFFTVLASKAPCNIILLVQCLNLPRLPELVQRFLYEQLSINPEVAPEDVDLNQCPTYHGKITVYPSAVSTYYAPSDLLGIGGLHCERICAMTSWRKGSACYDCVFCEADEEGEGFHALHVAHVQLFFSLRHCGIYYPCALVMWFSPVGDVVCPDIDAAEEWIMSVIHLDCIMCAVHLIGVAGEEFIPKGLKHSDSLDVFPSFFVNKYADHHAHEIAF</sequence>
<proteinExistence type="predicted"/>
<organism evidence="2 3">
    <name type="scientific">Armillaria solidipes</name>
    <dbReference type="NCBI Taxonomy" id="1076256"/>
    <lineage>
        <taxon>Eukaryota</taxon>
        <taxon>Fungi</taxon>
        <taxon>Dikarya</taxon>
        <taxon>Basidiomycota</taxon>
        <taxon>Agaricomycotina</taxon>
        <taxon>Agaricomycetes</taxon>
        <taxon>Agaricomycetidae</taxon>
        <taxon>Agaricales</taxon>
        <taxon>Marasmiineae</taxon>
        <taxon>Physalacriaceae</taxon>
        <taxon>Armillaria</taxon>
    </lineage>
</organism>
<dbReference type="STRING" id="1076256.A0A2H3B6M0"/>
<name>A0A2H3B6M0_9AGAR</name>
<gene>
    <name evidence="2" type="ORF">ARMSODRAFT_991269</name>
</gene>
<feature type="region of interest" description="Disordered" evidence="1">
    <location>
        <begin position="1"/>
        <end position="28"/>
    </location>
</feature>
<feature type="compositionally biased region" description="Low complexity" evidence="1">
    <location>
        <begin position="8"/>
        <end position="19"/>
    </location>
</feature>
<dbReference type="EMBL" id="KZ293528">
    <property type="protein sequence ID" value="PBK58686.1"/>
    <property type="molecule type" value="Genomic_DNA"/>
</dbReference>
<dbReference type="Pfam" id="PF18759">
    <property type="entry name" value="Plavaka"/>
    <property type="match status" value="1"/>
</dbReference>
<evidence type="ECO:0000313" key="2">
    <source>
        <dbReference type="EMBL" id="PBK58686.1"/>
    </source>
</evidence>
<dbReference type="Proteomes" id="UP000218334">
    <property type="component" value="Unassembled WGS sequence"/>
</dbReference>
<evidence type="ECO:0000313" key="3">
    <source>
        <dbReference type="Proteomes" id="UP000218334"/>
    </source>
</evidence>
<dbReference type="AlphaFoldDB" id="A0A2H3B6M0"/>
<protein>
    <submittedName>
        <fullName evidence="2">Uncharacterized protein</fullName>
    </submittedName>
</protein>
<dbReference type="InterPro" id="IPR041078">
    <property type="entry name" value="Plavaka"/>
</dbReference>
<reference evidence="3" key="1">
    <citation type="journal article" date="2017" name="Nat. Ecol. Evol.">
        <title>Genome expansion and lineage-specific genetic innovations in the forest pathogenic fungi Armillaria.</title>
        <authorList>
            <person name="Sipos G."/>
            <person name="Prasanna A.N."/>
            <person name="Walter M.C."/>
            <person name="O'Connor E."/>
            <person name="Balint B."/>
            <person name="Krizsan K."/>
            <person name="Kiss B."/>
            <person name="Hess J."/>
            <person name="Varga T."/>
            <person name="Slot J."/>
            <person name="Riley R."/>
            <person name="Boka B."/>
            <person name="Rigling D."/>
            <person name="Barry K."/>
            <person name="Lee J."/>
            <person name="Mihaltcheva S."/>
            <person name="LaButti K."/>
            <person name="Lipzen A."/>
            <person name="Waldron R."/>
            <person name="Moloney N.M."/>
            <person name="Sperisen C."/>
            <person name="Kredics L."/>
            <person name="Vagvoelgyi C."/>
            <person name="Patrignani A."/>
            <person name="Fitzpatrick D."/>
            <person name="Nagy I."/>
            <person name="Doyle S."/>
            <person name="Anderson J.B."/>
            <person name="Grigoriev I.V."/>
            <person name="Gueldener U."/>
            <person name="Muensterkoetter M."/>
            <person name="Nagy L.G."/>
        </authorList>
    </citation>
    <scope>NUCLEOTIDE SEQUENCE [LARGE SCALE GENOMIC DNA]</scope>
    <source>
        <strain evidence="3">28-4</strain>
    </source>
</reference>
<evidence type="ECO:0000256" key="1">
    <source>
        <dbReference type="SAM" id="MobiDB-lite"/>
    </source>
</evidence>